<dbReference type="RefSeq" id="WP_075071880.1">
    <property type="nucleotide sequence ID" value="NZ_DF967972.1"/>
</dbReference>
<comment type="cofactor">
    <cofactor evidence="6">
        <name>Zn(2+)</name>
        <dbReference type="ChEBI" id="CHEBI:29105"/>
    </cofactor>
    <text evidence="6">Binds 1 zinc ion.</text>
</comment>
<dbReference type="GO" id="GO:0006518">
    <property type="term" value="P:peptide metabolic process"/>
    <property type="evidence" value="ECO:0007669"/>
    <property type="project" value="TreeGrafter"/>
</dbReference>
<dbReference type="Pfam" id="PF08439">
    <property type="entry name" value="Peptidase_M3_N"/>
    <property type="match status" value="1"/>
</dbReference>
<keyword evidence="1 6" id="KW-0645">Protease</keyword>
<dbReference type="InterPro" id="IPR013647">
    <property type="entry name" value="OligopepF_N_dom"/>
</dbReference>
<dbReference type="OrthoDB" id="9766487at2"/>
<proteinExistence type="inferred from homology"/>
<protein>
    <submittedName>
        <fullName evidence="9">Oligoendopeptidase F</fullName>
    </submittedName>
</protein>
<feature type="domain" description="Peptidase M3A/M3B catalytic" evidence="7">
    <location>
        <begin position="202"/>
        <end position="577"/>
    </location>
</feature>
<evidence type="ECO:0000256" key="5">
    <source>
        <dbReference type="ARBA" id="ARBA00023049"/>
    </source>
</evidence>
<dbReference type="Gene3D" id="1.10.1370.20">
    <property type="entry name" value="Oligoendopeptidase f, C-terminal domain"/>
    <property type="match status" value="1"/>
</dbReference>
<dbReference type="CDD" id="cd09610">
    <property type="entry name" value="M3B_PepF"/>
    <property type="match status" value="1"/>
</dbReference>
<feature type="domain" description="Oligopeptidase F N-terminal" evidence="8">
    <location>
        <begin position="120"/>
        <end position="181"/>
    </location>
</feature>
<dbReference type="InterPro" id="IPR045090">
    <property type="entry name" value="Pept_M3A_M3B"/>
</dbReference>
<comment type="similarity">
    <text evidence="6">Belongs to the peptidase M3 family.</text>
</comment>
<sequence>MTETIASYQQKNWDLSELVSGGMDSPELEAAFKRIDEMVSEFETLRPQLTPAISTEEFLAIVARLEEISLATNRLGSFASLSFSADTQSQAAQTLMQRVEQFFAELENRTIFFTLWWKDLSDQDAARLMAPSGDYHYWLEEMRHFKPHTLSEPEEKIINIKNVTGASALQMLYRSLSNRYSFKLTIDGQEKELTRGELMVYVRQHDADLRAQAYQELYRVYGDDGPILGQIYQALVRDWRNEQVTLRKHGSPMAARNLINDLPDDVVNTLLGVCQRNTGVFQRFFKLKARWLQMEKLRRYDIYAPVVKSDKRYNFGAAAGLVLDSFKQFDPKFAELAERVFAQDHLDAEVRKGKRSGAFCATAIPQLTPWVLLNYQGHADDVATMAHELGHSIHSMLAAQHSAFTAHACLPLAETASTFAEMVLVDRLLKEETDEAVRRDLLFRQMDDAYATVQRQAYFALFERDAHELIRQGASVDDLADVYLKNLRQQFGDAVDVSDEFRWEWVSIPHIYDVPFYVYAYTFGQLLVLALYQQYKAEGGAFKPRYIKILAAGGSVAPVQLLADAGIDVRQDAFWQGGFDVLSGIVDQLEKLPVG</sequence>
<dbReference type="EMBL" id="DF967972">
    <property type="protein sequence ID" value="GAP12456.1"/>
    <property type="molecule type" value="Genomic_DNA"/>
</dbReference>
<keyword evidence="10" id="KW-1185">Reference proteome</keyword>
<dbReference type="GO" id="GO:0006508">
    <property type="term" value="P:proteolysis"/>
    <property type="evidence" value="ECO:0007669"/>
    <property type="project" value="UniProtKB-KW"/>
</dbReference>
<keyword evidence="5 6" id="KW-0482">Metalloprotease</keyword>
<organism evidence="9">
    <name type="scientific">Longilinea arvoryzae</name>
    <dbReference type="NCBI Taxonomy" id="360412"/>
    <lineage>
        <taxon>Bacteria</taxon>
        <taxon>Bacillati</taxon>
        <taxon>Chloroflexota</taxon>
        <taxon>Anaerolineae</taxon>
        <taxon>Anaerolineales</taxon>
        <taxon>Anaerolineaceae</taxon>
        <taxon>Longilinea</taxon>
    </lineage>
</organism>
<dbReference type="Proteomes" id="UP000055060">
    <property type="component" value="Unassembled WGS sequence"/>
</dbReference>
<evidence type="ECO:0000256" key="2">
    <source>
        <dbReference type="ARBA" id="ARBA00022723"/>
    </source>
</evidence>
<dbReference type="PANTHER" id="PTHR11804">
    <property type="entry name" value="PROTEASE M3 THIMET OLIGOPEPTIDASE-RELATED"/>
    <property type="match status" value="1"/>
</dbReference>
<keyword evidence="2 6" id="KW-0479">Metal-binding</keyword>
<evidence type="ECO:0000256" key="1">
    <source>
        <dbReference type="ARBA" id="ARBA00022670"/>
    </source>
</evidence>
<keyword evidence="4 6" id="KW-0862">Zinc</keyword>
<dbReference type="Gene3D" id="1.20.140.70">
    <property type="entry name" value="Oligopeptidase f, N-terminal domain"/>
    <property type="match status" value="1"/>
</dbReference>
<gene>
    <name evidence="9" type="ORF">LARV_00191</name>
</gene>
<evidence type="ECO:0000313" key="10">
    <source>
        <dbReference type="Proteomes" id="UP000055060"/>
    </source>
</evidence>
<dbReference type="Pfam" id="PF01432">
    <property type="entry name" value="Peptidase_M3"/>
    <property type="match status" value="1"/>
</dbReference>
<evidence type="ECO:0000256" key="6">
    <source>
        <dbReference type="RuleBase" id="RU003435"/>
    </source>
</evidence>
<name>A0A0S7BEJ4_9CHLR</name>
<dbReference type="PANTHER" id="PTHR11804:SF5">
    <property type="entry name" value="OLIGOENDOPEPTIDASE F"/>
    <property type="match status" value="1"/>
</dbReference>
<keyword evidence="3 6" id="KW-0378">Hydrolase</keyword>
<dbReference type="GO" id="GO:0046872">
    <property type="term" value="F:metal ion binding"/>
    <property type="evidence" value="ECO:0007669"/>
    <property type="project" value="UniProtKB-UniRule"/>
</dbReference>
<evidence type="ECO:0000259" key="8">
    <source>
        <dbReference type="Pfam" id="PF08439"/>
    </source>
</evidence>
<dbReference type="STRING" id="360412.LARV_00191"/>
<dbReference type="SUPFAM" id="SSF55486">
    <property type="entry name" value="Metalloproteases ('zincins'), catalytic domain"/>
    <property type="match status" value="1"/>
</dbReference>
<evidence type="ECO:0000256" key="3">
    <source>
        <dbReference type="ARBA" id="ARBA00022801"/>
    </source>
</evidence>
<evidence type="ECO:0000313" key="9">
    <source>
        <dbReference type="EMBL" id="GAP12456.1"/>
    </source>
</evidence>
<dbReference type="GO" id="GO:0004222">
    <property type="term" value="F:metalloendopeptidase activity"/>
    <property type="evidence" value="ECO:0007669"/>
    <property type="project" value="InterPro"/>
</dbReference>
<dbReference type="AlphaFoldDB" id="A0A0S7BEJ4"/>
<accession>A0A0S7BEJ4</accession>
<reference evidence="9" key="1">
    <citation type="submission" date="2015-07" db="EMBL/GenBank/DDBJ databases">
        <title>Draft Genome Sequences of Anaerolinea thermolimosa IMO-1, Bellilinea caldifistulae GOMI-1, Leptolinea tardivitalis YMTK-2, Levilinea saccharolytica KIBI-1,Longilinea arvoryzae KOME-1, Previously Described as Members of the Anaerolineaceae (Chloroflexi).</title>
        <authorList>
            <person name="Sekiguchi Y."/>
            <person name="Ohashi A."/>
            <person name="Matsuura N."/>
            <person name="Tourlousse M.D."/>
        </authorList>
    </citation>
    <scope>NUCLEOTIDE SEQUENCE [LARGE SCALE GENOMIC DNA]</scope>
    <source>
        <strain evidence="9">KOME-1</strain>
    </source>
</reference>
<dbReference type="InterPro" id="IPR001567">
    <property type="entry name" value="Pept_M3A_M3B_dom"/>
</dbReference>
<evidence type="ECO:0000259" key="7">
    <source>
        <dbReference type="Pfam" id="PF01432"/>
    </source>
</evidence>
<dbReference type="InterPro" id="IPR042088">
    <property type="entry name" value="OligoPept_F_C"/>
</dbReference>
<evidence type="ECO:0000256" key="4">
    <source>
        <dbReference type="ARBA" id="ARBA00022833"/>
    </source>
</evidence>